<evidence type="ECO:0000313" key="3">
    <source>
        <dbReference type="Proteomes" id="UP000017836"/>
    </source>
</evidence>
<dbReference type="STRING" id="13333.W1P5G9"/>
<dbReference type="OMA" id="YERIEQW"/>
<evidence type="ECO:0000313" key="2">
    <source>
        <dbReference type="EMBL" id="ERN02836.1"/>
    </source>
</evidence>
<dbReference type="CDD" id="cd03044">
    <property type="entry name" value="GST_N_EF1Bgamma"/>
    <property type="match status" value="1"/>
</dbReference>
<dbReference type="Gene3D" id="3.40.30.10">
    <property type="entry name" value="Glutaredoxin"/>
    <property type="match status" value="1"/>
</dbReference>
<dbReference type="Proteomes" id="UP000017836">
    <property type="component" value="Unassembled WGS sequence"/>
</dbReference>
<dbReference type="AlphaFoldDB" id="W1P5G9"/>
<dbReference type="InterPro" id="IPR044628">
    <property type="entry name" value="EF-1-gamma_plant"/>
</dbReference>
<dbReference type="InterPro" id="IPR004045">
    <property type="entry name" value="Glutathione_S-Trfase_N"/>
</dbReference>
<dbReference type="InterPro" id="IPR036249">
    <property type="entry name" value="Thioredoxin-like_sf"/>
</dbReference>
<dbReference type="KEGG" id="atr:18430959"/>
<dbReference type="eggNOG" id="KOG0867">
    <property type="taxonomic scope" value="Eukaryota"/>
</dbReference>
<protein>
    <recommendedName>
        <fullName evidence="1">GST N-terminal domain-containing protein</fullName>
    </recommendedName>
</protein>
<dbReference type="Gramene" id="ERN02836">
    <property type="protein sequence ID" value="ERN02836"/>
    <property type="gene ID" value="AMTR_s00086p00155150"/>
</dbReference>
<dbReference type="GO" id="GO:0004364">
    <property type="term" value="F:glutathione transferase activity"/>
    <property type="evidence" value="ECO:0007669"/>
    <property type="project" value="InterPro"/>
</dbReference>
<reference evidence="3" key="1">
    <citation type="journal article" date="2013" name="Science">
        <title>The Amborella genome and the evolution of flowering plants.</title>
        <authorList>
            <consortium name="Amborella Genome Project"/>
        </authorList>
    </citation>
    <scope>NUCLEOTIDE SEQUENCE [LARGE SCALE GENOMIC DNA]</scope>
</reference>
<dbReference type="PANTHER" id="PTHR44372">
    <property type="entry name" value="ELONGATION FACTOR 1-GAMMA 1-RELATED"/>
    <property type="match status" value="1"/>
</dbReference>
<gene>
    <name evidence="2" type="ORF">AMTR_s00086p00155150</name>
</gene>
<organism evidence="2 3">
    <name type="scientific">Amborella trichopoda</name>
    <dbReference type="NCBI Taxonomy" id="13333"/>
    <lineage>
        <taxon>Eukaryota</taxon>
        <taxon>Viridiplantae</taxon>
        <taxon>Streptophyta</taxon>
        <taxon>Embryophyta</taxon>
        <taxon>Tracheophyta</taxon>
        <taxon>Spermatophyta</taxon>
        <taxon>Magnoliopsida</taxon>
        <taxon>Amborellales</taxon>
        <taxon>Amborellaceae</taxon>
        <taxon>Amborella</taxon>
    </lineage>
</organism>
<dbReference type="SUPFAM" id="SSF52833">
    <property type="entry name" value="Thioredoxin-like"/>
    <property type="match status" value="1"/>
</dbReference>
<accession>W1P5G9</accession>
<dbReference type="FunFam" id="3.40.30.10:FF:000148">
    <property type="entry name" value="Elongation factor 1B gamma"/>
    <property type="match status" value="1"/>
</dbReference>
<dbReference type="Pfam" id="PF02798">
    <property type="entry name" value="GST_N"/>
    <property type="match status" value="1"/>
</dbReference>
<dbReference type="PROSITE" id="PS50404">
    <property type="entry name" value="GST_NTER"/>
    <property type="match status" value="1"/>
</dbReference>
<sequence>MLHAGNNNKNVFKALIAAEYAGVEVNPIESFEVGVSNKTLKFLKMNPMGKAPMLKTPEGPIFESNAIARFVAHLKGNDILYGTSLFEYERIEQWIDFVILHLLKLMPTLVGGSTLDWVSWSTFP</sequence>
<keyword evidence="3" id="KW-1185">Reference proteome</keyword>
<feature type="domain" description="GST N-terminal" evidence="1">
    <location>
        <begin position="1"/>
        <end position="79"/>
    </location>
</feature>
<dbReference type="EMBL" id="KI394485">
    <property type="protein sequence ID" value="ERN02836.1"/>
    <property type="molecule type" value="Genomic_DNA"/>
</dbReference>
<dbReference type="PANTHER" id="PTHR44372:SF1">
    <property type="entry name" value="ELONGATION FACTOR 1-GAMMA 3"/>
    <property type="match status" value="1"/>
</dbReference>
<dbReference type="OrthoDB" id="1718514at2759"/>
<dbReference type="HOGENOM" id="CLU_2006992_0_0_1"/>
<evidence type="ECO:0000259" key="1">
    <source>
        <dbReference type="PROSITE" id="PS50404"/>
    </source>
</evidence>
<name>W1P5G9_AMBTC</name>
<proteinExistence type="predicted"/>